<organism evidence="1 2">
    <name type="scientific">Romboutsia faecis</name>
    <dbReference type="NCBI Taxonomy" id="2764597"/>
    <lineage>
        <taxon>Bacteria</taxon>
        <taxon>Bacillati</taxon>
        <taxon>Bacillota</taxon>
        <taxon>Clostridia</taxon>
        <taxon>Peptostreptococcales</taxon>
        <taxon>Peptostreptococcaceae</taxon>
        <taxon>Romboutsia</taxon>
    </lineage>
</organism>
<proteinExistence type="predicted"/>
<dbReference type="EMBL" id="JACRWE010000007">
    <property type="protein sequence ID" value="MBC5997755.1"/>
    <property type="molecule type" value="Genomic_DNA"/>
</dbReference>
<dbReference type="SUPFAM" id="SSF143842">
    <property type="entry name" value="YwmB-like"/>
    <property type="match status" value="1"/>
</dbReference>
<keyword evidence="2" id="KW-1185">Reference proteome</keyword>
<reference evidence="1 2" key="1">
    <citation type="submission" date="2020-08" db="EMBL/GenBank/DDBJ databases">
        <authorList>
            <person name="Liu C."/>
            <person name="Sun Q."/>
        </authorList>
    </citation>
    <scope>NUCLEOTIDE SEQUENCE [LARGE SCALE GENOMIC DNA]</scope>
    <source>
        <strain evidence="1 2">NSJ-18</strain>
    </source>
</reference>
<gene>
    <name evidence="1" type="ORF">H8923_13405</name>
</gene>
<sequence length="245" mass="28494">MNKIKYIAIFIVLLLLGAISSYADIKFDNSYDRFLEAFENSEAKFKFYSMKANVPIEYDINSDEIKSICIELMSNLGMEESNVKIEDKWNKEEKQIYLQAKDEDTSISIIGIKKSSSESYIMVDILDNKVYKNIVDIYAILENNLNKYSQEVEIYTCIAGEYGKKLQIDKYDDILNKILYNMNAEVIDKVQEENFLSITAYSKVLKENYLECFGNKINLNIGIRYSEDDEKTLIYIATPIIKLDY</sequence>
<name>A0ABR7JS60_9FIRM</name>
<accession>A0ABR7JS60</accession>
<dbReference type="RefSeq" id="WP_153972454.1">
    <property type="nucleotide sequence ID" value="NZ_JACRWE010000007.1"/>
</dbReference>
<dbReference type="Proteomes" id="UP000609849">
    <property type="component" value="Unassembled WGS sequence"/>
</dbReference>
<evidence type="ECO:0000313" key="2">
    <source>
        <dbReference type="Proteomes" id="UP000609849"/>
    </source>
</evidence>
<dbReference type="Pfam" id="PF08680">
    <property type="entry name" value="DUF1779"/>
    <property type="match status" value="1"/>
</dbReference>
<dbReference type="InterPro" id="IPR014794">
    <property type="entry name" value="DUF1779"/>
</dbReference>
<comment type="caution">
    <text evidence="1">The sequence shown here is derived from an EMBL/GenBank/DDBJ whole genome shotgun (WGS) entry which is preliminary data.</text>
</comment>
<dbReference type="Gene3D" id="3.30.360.40">
    <property type="entry name" value="YwmB-like"/>
    <property type="match status" value="1"/>
</dbReference>
<evidence type="ECO:0000313" key="1">
    <source>
        <dbReference type="EMBL" id="MBC5997755.1"/>
    </source>
</evidence>
<dbReference type="InterPro" id="IPR036209">
    <property type="entry name" value="YwmB-like_sf"/>
</dbReference>
<protein>
    <submittedName>
        <fullName evidence="1">YwmB family TATA-box binding protein</fullName>
    </submittedName>
</protein>